<evidence type="ECO:0000259" key="2">
    <source>
        <dbReference type="Pfam" id="PF00171"/>
    </source>
</evidence>
<sequence length="455" mass="48601">MTDVIRLPALGPTGEYVSGTEATVHDVAGDLIGALALVPSVFVTRALSSLRKAQPLSAEERLSAIARAGDLFSTATVSGLSPDAYVHAVCRVSGLPVSVIHSAAQATGHRAHNVSRAVEAARPQDSVRDWRDPLTRTGRAVWVPKGEVFAVHASGLHPGGHSLWLEALALGYRVAVRPNPREPFTAHRLVAALRMAGFGTDHVVWLPTEHEAGAALLRGADLAYGGDDVIRKFSPSPKILAQEPGRSKILVTADQDWREHLDTIVDSASHHGGAGCVNATAVFVEGDAGPLASAVAERLGALPSAKPEEAAAVLPVQAVTSARALEKFLRMKAGDAKPWLGAEQVVDELGDGSAVLRPAVHEVDRPDAPQLDVELPFPCVWFAPWSRRDGMPALRETLTLTAFTEDDGLFAELVAEPTIANLHRGDWPTYWTDTGLPHEDYLATFLMRCKTVIRS</sequence>
<dbReference type="Gene3D" id="3.40.309.10">
    <property type="entry name" value="Aldehyde Dehydrogenase, Chain A, domain 2"/>
    <property type="match status" value="1"/>
</dbReference>
<proteinExistence type="predicted"/>
<dbReference type="AlphaFoldDB" id="A0A841EFC0"/>
<evidence type="ECO:0000313" key="3">
    <source>
        <dbReference type="EMBL" id="MBB6000029.1"/>
    </source>
</evidence>
<dbReference type="SUPFAM" id="SSF53720">
    <property type="entry name" value="ALDH-like"/>
    <property type="match status" value="1"/>
</dbReference>
<evidence type="ECO:0000313" key="4">
    <source>
        <dbReference type="Proteomes" id="UP000578077"/>
    </source>
</evidence>
<gene>
    <name evidence="3" type="ORF">HNR25_003780</name>
</gene>
<accession>A0A841EFC0</accession>
<protein>
    <submittedName>
        <fullName evidence="3">Acyl-CoA reductase-like NAD-dependent aldehyde dehydrogenase</fullName>
    </submittedName>
</protein>
<keyword evidence="1" id="KW-0560">Oxidoreductase</keyword>
<dbReference type="InterPro" id="IPR016163">
    <property type="entry name" value="Ald_DH_C"/>
</dbReference>
<organism evidence="3 4">
    <name type="scientific">Streptomonospora salina</name>
    <dbReference type="NCBI Taxonomy" id="104205"/>
    <lineage>
        <taxon>Bacteria</taxon>
        <taxon>Bacillati</taxon>
        <taxon>Actinomycetota</taxon>
        <taxon>Actinomycetes</taxon>
        <taxon>Streptosporangiales</taxon>
        <taxon>Nocardiopsidaceae</taxon>
        <taxon>Streptomonospora</taxon>
    </lineage>
</organism>
<name>A0A841EFC0_9ACTN</name>
<feature type="domain" description="Aldehyde dehydrogenase" evidence="2">
    <location>
        <begin position="165"/>
        <end position="370"/>
    </location>
</feature>
<dbReference type="Gene3D" id="3.40.605.10">
    <property type="entry name" value="Aldehyde Dehydrogenase, Chain A, domain 1"/>
    <property type="match status" value="1"/>
</dbReference>
<evidence type="ECO:0000256" key="1">
    <source>
        <dbReference type="ARBA" id="ARBA00023002"/>
    </source>
</evidence>
<dbReference type="InterPro" id="IPR015590">
    <property type="entry name" value="Aldehyde_DH_dom"/>
</dbReference>
<dbReference type="InterPro" id="IPR016162">
    <property type="entry name" value="Ald_DH_N"/>
</dbReference>
<dbReference type="InterPro" id="IPR016161">
    <property type="entry name" value="Ald_DH/histidinol_DH"/>
</dbReference>
<comment type="caution">
    <text evidence="3">The sequence shown here is derived from an EMBL/GenBank/DDBJ whole genome shotgun (WGS) entry which is preliminary data.</text>
</comment>
<reference evidence="3 4" key="1">
    <citation type="submission" date="2020-08" db="EMBL/GenBank/DDBJ databases">
        <title>Sequencing the genomes of 1000 actinobacteria strains.</title>
        <authorList>
            <person name="Klenk H.-P."/>
        </authorList>
    </citation>
    <scope>NUCLEOTIDE SEQUENCE [LARGE SCALE GENOMIC DNA]</scope>
    <source>
        <strain evidence="3 4">DSM 44593</strain>
    </source>
</reference>
<dbReference type="EMBL" id="JACHLY010000001">
    <property type="protein sequence ID" value="MBB6000029.1"/>
    <property type="molecule type" value="Genomic_DNA"/>
</dbReference>
<dbReference type="Proteomes" id="UP000578077">
    <property type="component" value="Unassembled WGS sequence"/>
</dbReference>
<dbReference type="Pfam" id="PF00171">
    <property type="entry name" value="Aldedh"/>
    <property type="match status" value="1"/>
</dbReference>
<dbReference type="RefSeq" id="WP_184637219.1">
    <property type="nucleotide sequence ID" value="NZ_BAABKT010000028.1"/>
</dbReference>
<dbReference type="GO" id="GO:0016620">
    <property type="term" value="F:oxidoreductase activity, acting on the aldehyde or oxo group of donors, NAD or NADP as acceptor"/>
    <property type="evidence" value="ECO:0007669"/>
    <property type="project" value="InterPro"/>
</dbReference>
<keyword evidence="4" id="KW-1185">Reference proteome</keyword>